<name>A0A1F6TVN2_9PROT</name>
<dbReference type="InterPro" id="IPR000160">
    <property type="entry name" value="GGDEF_dom"/>
</dbReference>
<dbReference type="InterPro" id="IPR035919">
    <property type="entry name" value="EAL_sf"/>
</dbReference>
<dbReference type="GO" id="GO:0071111">
    <property type="term" value="F:cyclic-guanylate-specific phosphodiesterase activity"/>
    <property type="evidence" value="ECO:0007669"/>
    <property type="project" value="InterPro"/>
</dbReference>
<dbReference type="Pfam" id="PF00563">
    <property type="entry name" value="EAL"/>
    <property type="match status" value="1"/>
</dbReference>
<evidence type="ECO:0000313" key="4">
    <source>
        <dbReference type="Proteomes" id="UP000178885"/>
    </source>
</evidence>
<dbReference type="AlphaFoldDB" id="A0A1F6TVN2"/>
<dbReference type="STRING" id="1817760.A2151_07830"/>
<evidence type="ECO:0000259" key="1">
    <source>
        <dbReference type="PROSITE" id="PS50883"/>
    </source>
</evidence>
<dbReference type="PROSITE" id="PS50883">
    <property type="entry name" value="EAL"/>
    <property type="match status" value="1"/>
</dbReference>
<gene>
    <name evidence="3" type="ORF">A2151_07830</name>
</gene>
<reference evidence="3 4" key="1">
    <citation type="journal article" date="2016" name="Nat. Commun.">
        <title>Thousands of microbial genomes shed light on interconnected biogeochemical processes in an aquifer system.</title>
        <authorList>
            <person name="Anantharaman K."/>
            <person name="Brown C.T."/>
            <person name="Hug L.A."/>
            <person name="Sharon I."/>
            <person name="Castelle C.J."/>
            <person name="Probst A.J."/>
            <person name="Thomas B.C."/>
            <person name="Singh A."/>
            <person name="Wilkins M.J."/>
            <person name="Karaoz U."/>
            <person name="Brodie E.L."/>
            <person name="Williams K.H."/>
            <person name="Hubbard S.S."/>
            <person name="Banfield J.F."/>
        </authorList>
    </citation>
    <scope>NUCLEOTIDE SEQUENCE [LARGE SCALE GENOMIC DNA]</scope>
</reference>
<dbReference type="PANTHER" id="PTHR33121">
    <property type="entry name" value="CYCLIC DI-GMP PHOSPHODIESTERASE PDEF"/>
    <property type="match status" value="1"/>
</dbReference>
<dbReference type="PROSITE" id="PS50887">
    <property type="entry name" value="GGDEF"/>
    <property type="match status" value="1"/>
</dbReference>
<dbReference type="PANTHER" id="PTHR33121:SF79">
    <property type="entry name" value="CYCLIC DI-GMP PHOSPHODIESTERASE PDED-RELATED"/>
    <property type="match status" value="1"/>
</dbReference>
<dbReference type="InterPro" id="IPR001633">
    <property type="entry name" value="EAL_dom"/>
</dbReference>
<protein>
    <recommendedName>
        <fullName evidence="5">Diguanylate cyclase</fullName>
    </recommendedName>
</protein>
<dbReference type="InterPro" id="IPR043128">
    <property type="entry name" value="Rev_trsase/Diguanyl_cyclase"/>
</dbReference>
<proteinExistence type="predicted"/>
<comment type="caution">
    <text evidence="3">The sequence shown here is derived from an EMBL/GenBank/DDBJ whole genome shotgun (WGS) entry which is preliminary data.</text>
</comment>
<dbReference type="CDD" id="cd01948">
    <property type="entry name" value="EAL"/>
    <property type="match status" value="1"/>
</dbReference>
<dbReference type="Pfam" id="PF00990">
    <property type="entry name" value="GGDEF"/>
    <property type="match status" value="1"/>
</dbReference>
<feature type="domain" description="GGDEF" evidence="2">
    <location>
        <begin position="29"/>
        <end position="162"/>
    </location>
</feature>
<evidence type="ECO:0000313" key="3">
    <source>
        <dbReference type="EMBL" id="OGI49156.1"/>
    </source>
</evidence>
<dbReference type="Gene3D" id="3.30.70.270">
    <property type="match status" value="1"/>
</dbReference>
<dbReference type="Proteomes" id="UP000178885">
    <property type="component" value="Unassembled WGS sequence"/>
</dbReference>
<sequence>MNLPGRVLDHGGLLDALESVHRQSATLTRGFGIVLFSIDRFRLINSRFGPAQADEVLRRVGTAARQALPRKAAVGRWGGDEFLCLLADADDEMSYRTAEQLRLRIANLVIPLGDGVATVTASFGVACYPASGRDIGALLSAAGAALHEAKRRGRNRVVAAGGVQSPVHRVAGLVETALREERVMPAYQPIFDLDSGRLVAEEALARIITTDERVLEAHEFIDAAAELQLTHRIDRVIIASALERCAANSARGTQLPIFVNVSGSLLHHPELIREFLGRALAQREAAGERRADTIVIEITERELLGDLPDAKRLLMPFVDLGLKLALDDFGSGYSSFQYLADLPVSFLKIDGRLILRLQESRIRAIVRGIHNTAKELGLTTLAEFVEHERQANILREIGVDWAQGYYFSRAVLDEKEAGARRRMSVNWAEGYYYRRPLL</sequence>
<feature type="domain" description="EAL" evidence="1">
    <location>
        <begin position="167"/>
        <end position="424"/>
    </location>
</feature>
<accession>A0A1F6TVN2</accession>
<dbReference type="SMART" id="SM00267">
    <property type="entry name" value="GGDEF"/>
    <property type="match status" value="1"/>
</dbReference>
<dbReference type="SUPFAM" id="SSF55073">
    <property type="entry name" value="Nucleotide cyclase"/>
    <property type="match status" value="1"/>
</dbReference>
<evidence type="ECO:0008006" key="5">
    <source>
        <dbReference type="Google" id="ProtNLM"/>
    </source>
</evidence>
<organism evidence="3 4">
    <name type="scientific">Candidatus Muproteobacteria bacterium RBG_16_65_34</name>
    <dbReference type="NCBI Taxonomy" id="1817760"/>
    <lineage>
        <taxon>Bacteria</taxon>
        <taxon>Pseudomonadati</taxon>
        <taxon>Pseudomonadota</taxon>
        <taxon>Candidatus Muproteobacteria</taxon>
    </lineage>
</organism>
<dbReference type="SMART" id="SM00052">
    <property type="entry name" value="EAL"/>
    <property type="match status" value="1"/>
</dbReference>
<dbReference type="CDD" id="cd01949">
    <property type="entry name" value="GGDEF"/>
    <property type="match status" value="1"/>
</dbReference>
<dbReference type="SUPFAM" id="SSF141868">
    <property type="entry name" value="EAL domain-like"/>
    <property type="match status" value="1"/>
</dbReference>
<dbReference type="InterPro" id="IPR029787">
    <property type="entry name" value="Nucleotide_cyclase"/>
</dbReference>
<dbReference type="NCBIfam" id="TIGR00254">
    <property type="entry name" value="GGDEF"/>
    <property type="match status" value="1"/>
</dbReference>
<evidence type="ECO:0000259" key="2">
    <source>
        <dbReference type="PROSITE" id="PS50887"/>
    </source>
</evidence>
<dbReference type="Gene3D" id="3.20.20.450">
    <property type="entry name" value="EAL domain"/>
    <property type="match status" value="1"/>
</dbReference>
<dbReference type="EMBL" id="MFSU01000005">
    <property type="protein sequence ID" value="OGI49156.1"/>
    <property type="molecule type" value="Genomic_DNA"/>
</dbReference>
<dbReference type="InterPro" id="IPR050706">
    <property type="entry name" value="Cyclic-di-GMP_PDE-like"/>
</dbReference>